<gene>
    <name evidence="3" type="ORF">GMLC_12210</name>
</gene>
<protein>
    <submittedName>
        <fullName evidence="3">Uncharacterized protein</fullName>
    </submittedName>
</protein>
<name>A0A6V8N4Z6_9BACT</name>
<evidence type="ECO:0000256" key="2">
    <source>
        <dbReference type="SAM" id="Phobius"/>
    </source>
</evidence>
<keyword evidence="2" id="KW-1133">Transmembrane helix</keyword>
<sequence>MPGSKWYAEDHEMPAPWSWVVVLLFSASIMGFGWLVYCIVPDVERRWDFGQLPDTPAESIFSTEEPRVPAAPRRQLPRLPEAQPLPDNPQQSGGGAAR</sequence>
<evidence type="ECO:0000313" key="3">
    <source>
        <dbReference type="EMBL" id="GFO67642.1"/>
    </source>
</evidence>
<keyword evidence="2" id="KW-0472">Membrane</keyword>
<feature type="region of interest" description="Disordered" evidence="1">
    <location>
        <begin position="54"/>
        <end position="98"/>
    </location>
</feature>
<keyword evidence="4" id="KW-1185">Reference proteome</keyword>
<comment type="caution">
    <text evidence="3">The sequence shown here is derived from an EMBL/GenBank/DDBJ whole genome shotgun (WGS) entry which is preliminary data.</text>
</comment>
<dbReference type="RefSeq" id="WP_183360173.1">
    <property type="nucleotide sequence ID" value="NZ_BLXZ01000002.1"/>
</dbReference>
<feature type="compositionally biased region" description="Low complexity" evidence="1">
    <location>
        <begin position="68"/>
        <end position="85"/>
    </location>
</feature>
<dbReference type="EMBL" id="BLXZ01000002">
    <property type="protein sequence ID" value="GFO67642.1"/>
    <property type="molecule type" value="Genomic_DNA"/>
</dbReference>
<accession>A0A6V8N4Z6</accession>
<organism evidence="3 4">
    <name type="scientific">Geomonas limicola</name>
    <dbReference type="NCBI Taxonomy" id="2740186"/>
    <lineage>
        <taxon>Bacteria</taxon>
        <taxon>Pseudomonadati</taxon>
        <taxon>Thermodesulfobacteriota</taxon>
        <taxon>Desulfuromonadia</taxon>
        <taxon>Geobacterales</taxon>
        <taxon>Geobacteraceae</taxon>
        <taxon>Geomonas</taxon>
    </lineage>
</organism>
<keyword evidence="2" id="KW-0812">Transmembrane</keyword>
<dbReference type="AlphaFoldDB" id="A0A6V8N4Z6"/>
<evidence type="ECO:0000256" key="1">
    <source>
        <dbReference type="SAM" id="MobiDB-lite"/>
    </source>
</evidence>
<evidence type="ECO:0000313" key="4">
    <source>
        <dbReference type="Proteomes" id="UP000587586"/>
    </source>
</evidence>
<proteinExistence type="predicted"/>
<feature type="transmembrane region" description="Helical" evidence="2">
    <location>
        <begin position="20"/>
        <end position="40"/>
    </location>
</feature>
<dbReference type="Proteomes" id="UP000587586">
    <property type="component" value="Unassembled WGS sequence"/>
</dbReference>
<reference evidence="4" key="1">
    <citation type="submission" date="2020-06" db="EMBL/GenBank/DDBJ databases">
        <title>Draft genomic sequecing of Geomonas sp. Red745.</title>
        <authorList>
            <person name="Itoh H."/>
            <person name="Xu Z.X."/>
            <person name="Ushijima N."/>
            <person name="Masuda Y."/>
            <person name="Shiratori Y."/>
            <person name="Senoo K."/>
        </authorList>
    </citation>
    <scope>NUCLEOTIDE SEQUENCE [LARGE SCALE GENOMIC DNA]</scope>
    <source>
        <strain evidence="4">Red745</strain>
    </source>
</reference>